<name>A0A2Z4Y7E0_SUMC1</name>
<evidence type="ECO:0000313" key="2">
    <source>
        <dbReference type="Proteomes" id="UP000262583"/>
    </source>
</evidence>
<proteinExistence type="predicted"/>
<dbReference type="Proteomes" id="UP000262583">
    <property type="component" value="Chromosome"/>
</dbReference>
<sequence>MKNASVGARAKGLREVGLEIADRQGVAAQIRAAKRPQRWRAAIAGQRRV</sequence>
<reference evidence="1 2" key="1">
    <citation type="submission" date="2018-05" db="EMBL/GenBank/DDBJ databases">
        <title>A metagenomic window into the 2 km-deep terrestrial subsurface aquifer revealed taxonomically and functionally diverse microbial community comprising novel uncultured bacterial lineages.</title>
        <authorList>
            <person name="Kadnikov V.V."/>
            <person name="Mardanov A.V."/>
            <person name="Beletsky A.V."/>
            <person name="Banks D."/>
            <person name="Pimenov N.V."/>
            <person name="Frank Y.A."/>
            <person name="Karnachuk O.V."/>
            <person name="Ravin N.V."/>
        </authorList>
    </citation>
    <scope>NUCLEOTIDE SEQUENCE [LARGE SCALE GENOMIC DNA]</scope>
    <source>
        <strain evidence="1">BY</strain>
    </source>
</reference>
<protein>
    <submittedName>
        <fullName evidence="1">Uncharacterized protein</fullName>
    </submittedName>
</protein>
<organism evidence="1 2">
    <name type="scientific">Sumerlaea chitinivorans</name>
    <dbReference type="NCBI Taxonomy" id="2250252"/>
    <lineage>
        <taxon>Bacteria</taxon>
        <taxon>Candidatus Sumerlaeota</taxon>
        <taxon>Candidatus Sumerlaeia</taxon>
        <taxon>Candidatus Sumerlaeales</taxon>
        <taxon>Candidatus Sumerlaeaceae</taxon>
        <taxon>Candidatus Sumerlaea</taxon>
    </lineage>
</organism>
<dbReference type="EMBL" id="CP030759">
    <property type="protein sequence ID" value="AXA37131.1"/>
    <property type="molecule type" value="Genomic_DNA"/>
</dbReference>
<accession>A0A2Z4Y7E0</accession>
<gene>
    <name evidence="1" type="ORF">BRCON_2361</name>
</gene>
<evidence type="ECO:0000313" key="1">
    <source>
        <dbReference type="EMBL" id="AXA37131.1"/>
    </source>
</evidence>
<dbReference type="KEGG" id="schv:BRCON_2361"/>
<dbReference type="AlphaFoldDB" id="A0A2Z4Y7E0"/>